<proteinExistence type="predicted"/>
<accession>A0A2P5YHV4</accession>
<keyword evidence="5" id="KW-0812">Transmembrane</keyword>
<evidence type="ECO:0000256" key="5">
    <source>
        <dbReference type="ARBA" id="ARBA00022692"/>
    </source>
</evidence>
<reference evidence="11 12" key="1">
    <citation type="submission" date="2015-01" db="EMBL/GenBank/DDBJ databases">
        <title>Genome of allotetraploid Gossypium barbadense reveals genomic plasticity and fiber elongation in cotton evolution.</title>
        <authorList>
            <person name="Chen X."/>
            <person name="Liu X."/>
            <person name="Zhao B."/>
            <person name="Zheng H."/>
            <person name="Hu Y."/>
            <person name="Lu G."/>
            <person name="Yang C."/>
            <person name="Chen J."/>
            <person name="Shan C."/>
            <person name="Zhang L."/>
            <person name="Zhou Y."/>
            <person name="Wang L."/>
            <person name="Guo W."/>
            <person name="Bai Y."/>
            <person name="Ruan J."/>
            <person name="Shangguan X."/>
            <person name="Mao Y."/>
            <person name="Jiang J."/>
            <person name="Zhu Y."/>
            <person name="Lei J."/>
            <person name="Kang H."/>
            <person name="Chen S."/>
            <person name="He X."/>
            <person name="Wang R."/>
            <person name="Wang Y."/>
            <person name="Chen J."/>
            <person name="Wang L."/>
            <person name="Yu S."/>
            <person name="Wang B."/>
            <person name="Wei J."/>
            <person name="Song S."/>
            <person name="Lu X."/>
            <person name="Gao Z."/>
            <person name="Gu W."/>
            <person name="Deng X."/>
            <person name="Ma D."/>
            <person name="Wang S."/>
            <person name="Liang W."/>
            <person name="Fang L."/>
            <person name="Cai C."/>
            <person name="Zhu X."/>
            <person name="Zhou B."/>
            <person name="Zhang Y."/>
            <person name="Chen Z."/>
            <person name="Xu S."/>
            <person name="Zhu R."/>
            <person name="Wang S."/>
            <person name="Zhang T."/>
            <person name="Zhao G."/>
        </authorList>
    </citation>
    <scope>NUCLEOTIDE SEQUENCE [LARGE SCALE GENOMIC DNA]</scope>
    <source>
        <strain evidence="12">cv. Xinhai21</strain>
        <tissue evidence="11">Leaf</tissue>
    </source>
</reference>
<dbReference type="OrthoDB" id="1426028at2759"/>
<evidence type="ECO:0000256" key="7">
    <source>
        <dbReference type="ARBA" id="ARBA00022991"/>
    </source>
</evidence>
<comment type="subcellular location">
    <subcellularLocation>
        <location evidence="1">Membrane</location>
        <topology evidence="1">Multi-pass membrane protein</topology>
    </subcellularLocation>
</comment>
<evidence type="ECO:0000313" key="12">
    <source>
        <dbReference type="Proteomes" id="UP000239757"/>
    </source>
</evidence>
<keyword evidence="9" id="KW-0604">Photosystem II</keyword>
<evidence type="ECO:0000256" key="4">
    <source>
        <dbReference type="ARBA" id="ARBA00022640"/>
    </source>
</evidence>
<evidence type="ECO:0000256" key="9">
    <source>
        <dbReference type="ARBA" id="ARBA00023276"/>
    </source>
</evidence>
<gene>
    <name evidence="11" type="ORF">GOBAR_AA05408</name>
</gene>
<evidence type="ECO:0000256" key="10">
    <source>
        <dbReference type="SAM" id="MobiDB-lite"/>
    </source>
</evidence>
<evidence type="ECO:0000256" key="2">
    <source>
        <dbReference type="ARBA" id="ARBA00022494"/>
    </source>
</evidence>
<organism evidence="11 12">
    <name type="scientific">Gossypium barbadense</name>
    <name type="common">Sea Island cotton</name>
    <name type="synonym">Hibiscus barbadensis</name>
    <dbReference type="NCBI Taxonomy" id="3634"/>
    <lineage>
        <taxon>Eukaryota</taxon>
        <taxon>Viridiplantae</taxon>
        <taxon>Streptophyta</taxon>
        <taxon>Embryophyta</taxon>
        <taxon>Tracheophyta</taxon>
        <taxon>Spermatophyta</taxon>
        <taxon>Magnoliopsida</taxon>
        <taxon>eudicotyledons</taxon>
        <taxon>Gunneridae</taxon>
        <taxon>Pentapetalae</taxon>
        <taxon>rosids</taxon>
        <taxon>malvids</taxon>
        <taxon>Malvales</taxon>
        <taxon>Malvaceae</taxon>
        <taxon>Malvoideae</taxon>
        <taxon>Gossypium</taxon>
    </lineage>
</organism>
<keyword evidence="2" id="KW-0148">Chlorophyll</keyword>
<dbReference type="InterPro" id="IPR000932">
    <property type="entry name" value="PS_antenna-like"/>
</dbReference>
<protein>
    <submittedName>
        <fullName evidence="11">Uncharacterized protein</fullName>
    </submittedName>
</protein>
<dbReference type="SUPFAM" id="SSF161077">
    <property type="entry name" value="Photosystem II antenna protein-like"/>
    <property type="match status" value="1"/>
</dbReference>
<evidence type="ECO:0000256" key="6">
    <source>
        <dbReference type="ARBA" id="ARBA00022989"/>
    </source>
</evidence>
<keyword evidence="4" id="KW-0934">Plastid</keyword>
<dbReference type="GO" id="GO:0009767">
    <property type="term" value="P:photosynthetic electron transport chain"/>
    <property type="evidence" value="ECO:0007669"/>
    <property type="project" value="InterPro"/>
</dbReference>
<name>A0A2P5YHV4_GOSBA</name>
<feature type="compositionally biased region" description="Basic and acidic residues" evidence="10">
    <location>
        <begin position="81"/>
        <end position="95"/>
    </location>
</feature>
<evidence type="ECO:0000256" key="8">
    <source>
        <dbReference type="ARBA" id="ARBA00023136"/>
    </source>
</evidence>
<dbReference type="InterPro" id="IPR036001">
    <property type="entry name" value="PS_II_antenna-like_sf"/>
</dbReference>
<dbReference type="AlphaFoldDB" id="A0A2P5YHV4"/>
<keyword evidence="7" id="KW-0157">Chromophore</keyword>
<dbReference type="Pfam" id="PF00421">
    <property type="entry name" value="PSII"/>
    <property type="match status" value="1"/>
</dbReference>
<dbReference type="Proteomes" id="UP000239757">
    <property type="component" value="Unassembled WGS sequence"/>
</dbReference>
<sequence length="270" mass="31286">MGLPWYRVHTVVLNDPGRLLSVHIMHTALVAGWAGSMALYELAVFDPSDPVLDPMWRQDDCGLDDESDVDPPREPVPFIPKDFERGSDKEEENLPHKRHDHTSSSLNSGELEVGKDFSNKDSFLSALKQHSIMNLVNYNVVKSKSDKFEVKCAVRFDALHYPCARVITTCQNLRLDPMSYVNEVYKIQYMYNVWRHVFPPVPDERKWPSVSLAPFKMLSDRELRRKPEGRPYSTRIRNNMDIRETTNQQKLCGWCRNPVHTTRLCPNRNS</sequence>
<evidence type="ECO:0000256" key="3">
    <source>
        <dbReference type="ARBA" id="ARBA00022531"/>
    </source>
</evidence>
<keyword evidence="6" id="KW-1133">Transmembrane helix</keyword>
<evidence type="ECO:0000256" key="1">
    <source>
        <dbReference type="ARBA" id="ARBA00004141"/>
    </source>
</evidence>
<keyword evidence="3" id="KW-0602">Photosynthesis</keyword>
<feature type="region of interest" description="Disordered" evidence="10">
    <location>
        <begin position="60"/>
        <end position="111"/>
    </location>
</feature>
<dbReference type="EMBL" id="KZ663186">
    <property type="protein sequence ID" value="PPS15173.1"/>
    <property type="molecule type" value="Genomic_DNA"/>
</dbReference>
<dbReference type="GO" id="GO:0009523">
    <property type="term" value="C:photosystem II"/>
    <property type="evidence" value="ECO:0007669"/>
    <property type="project" value="UniProtKB-KW"/>
</dbReference>
<keyword evidence="8" id="KW-0472">Membrane</keyword>
<evidence type="ECO:0000313" key="11">
    <source>
        <dbReference type="EMBL" id="PPS15173.1"/>
    </source>
</evidence>
<dbReference type="GO" id="GO:0016168">
    <property type="term" value="F:chlorophyll binding"/>
    <property type="evidence" value="ECO:0007669"/>
    <property type="project" value="UniProtKB-KW"/>
</dbReference>